<dbReference type="WBParaSite" id="HPBE_0001712501-mRNA-1">
    <property type="protein sequence ID" value="HPBE_0001712501-mRNA-1"/>
    <property type="gene ID" value="HPBE_0001712501"/>
</dbReference>
<name>A0A183G623_HELPZ</name>
<feature type="compositionally biased region" description="Low complexity" evidence="1">
    <location>
        <begin position="55"/>
        <end position="68"/>
    </location>
</feature>
<protein>
    <submittedName>
        <fullName evidence="2 4">Uncharacterized protein</fullName>
    </submittedName>
</protein>
<evidence type="ECO:0000313" key="2">
    <source>
        <dbReference type="EMBL" id="VDP08024.1"/>
    </source>
</evidence>
<gene>
    <name evidence="2" type="ORF">HPBE_LOCUS17124</name>
</gene>
<feature type="region of interest" description="Disordered" evidence="1">
    <location>
        <begin position="1"/>
        <end position="132"/>
    </location>
</feature>
<evidence type="ECO:0000256" key="1">
    <source>
        <dbReference type="SAM" id="MobiDB-lite"/>
    </source>
</evidence>
<dbReference type="Proteomes" id="UP000050761">
    <property type="component" value="Unassembled WGS sequence"/>
</dbReference>
<dbReference type="EMBL" id="UZAH01029816">
    <property type="protein sequence ID" value="VDP08024.1"/>
    <property type="molecule type" value="Genomic_DNA"/>
</dbReference>
<evidence type="ECO:0000313" key="4">
    <source>
        <dbReference type="WBParaSite" id="HPBE_0001712501-mRNA-1"/>
    </source>
</evidence>
<accession>A0A3P8BQQ6</accession>
<evidence type="ECO:0000313" key="3">
    <source>
        <dbReference type="Proteomes" id="UP000050761"/>
    </source>
</evidence>
<reference evidence="4" key="2">
    <citation type="submission" date="2019-09" db="UniProtKB">
        <authorList>
            <consortium name="WormBaseParasite"/>
        </authorList>
    </citation>
    <scope>IDENTIFICATION</scope>
</reference>
<accession>A0A183G623</accession>
<feature type="compositionally biased region" description="Low complexity" evidence="1">
    <location>
        <begin position="31"/>
        <end position="42"/>
    </location>
</feature>
<feature type="compositionally biased region" description="Pro residues" evidence="1">
    <location>
        <begin position="43"/>
        <end position="54"/>
    </location>
</feature>
<keyword evidence="3" id="KW-1185">Reference proteome</keyword>
<feature type="compositionally biased region" description="Basic residues" evidence="1">
    <location>
        <begin position="103"/>
        <end position="117"/>
    </location>
</feature>
<dbReference type="AlphaFoldDB" id="A0A183G623"/>
<organism evidence="3 4">
    <name type="scientific">Heligmosomoides polygyrus</name>
    <name type="common">Parasitic roundworm</name>
    <dbReference type="NCBI Taxonomy" id="6339"/>
    <lineage>
        <taxon>Eukaryota</taxon>
        <taxon>Metazoa</taxon>
        <taxon>Ecdysozoa</taxon>
        <taxon>Nematoda</taxon>
        <taxon>Chromadorea</taxon>
        <taxon>Rhabditida</taxon>
        <taxon>Rhabditina</taxon>
        <taxon>Rhabditomorpha</taxon>
        <taxon>Strongyloidea</taxon>
        <taxon>Heligmosomidae</taxon>
        <taxon>Heligmosomoides</taxon>
    </lineage>
</organism>
<sequence length="132" mass="13864">MDSANLGQWCNAEFRPANDNETVDACPSNWQGALPNAANGPAAAPPPPPPPPAPNQLQQQAPANPLQGDKPAKDPAYVFDQNAFFALPAQKGAAKKGGSGKTPKAKTPQKKKSKKNPNPKGLEPYFCVPTPK</sequence>
<proteinExistence type="predicted"/>
<reference evidence="2 3" key="1">
    <citation type="submission" date="2018-11" db="EMBL/GenBank/DDBJ databases">
        <authorList>
            <consortium name="Pathogen Informatics"/>
        </authorList>
    </citation>
    <scope>NUCLEOTIDE SEQUENCE [LARGE SCALE GENOMIC DNA]</scope>
</reference>